<evidence type="ECO:0000256" key="1">
    <source>
        <dbReference type="ARBA" id="ARBA00000237"/>
    </source>
</evidence>
<comment type="similarity">
    <text evidence="2">Belongs to the ribosome-inactivating protein family. Type 1 RIP subfamily.</text>
</comment>
<dbReference type="InterPro" id="IPR016139">
    <property type="entry name" value="Ribosome_inactivat_prot_sub2"/>
</dbReference>
<dbReference type="SUPFAM" id="SSF56371">
    <property type="entry name" value="Ribosome inactivating proteins (RIP)"/>
    <property type="match status" value="1"/>
</dbReference>
<accession>A0A7C9DNE6</accession>
<dbReference type="Pfam" id="PF00161">
    <property type="entry name" value="RIP"/>
    <property type="match status" value="1"/>
</dbReference>
<reference evidence="10" key="1">
    <citation type="journal article" date="2013" name="J. Plant Res.">
        <title>Effect of fungi and light on seed germination of three Opuntia species from semiarid lands of central Mexico.</title>
        <authorList>
            <person name="Delgado-Sanchez P."/>
            <person name="Jimenez-Bremont J.F."/>
            <person name="Guerrero-Gonzalez Mde L."/>
            <person name="Flores J."/>
        </authorList>
    </citation>
    <scope>NUCLEOTIDE SEQUENCE</scope>
    <source>
        <tissue evidence="10">Cladode</tissue>
    </source>
</reference>
<dbReference type="EMBL" id="GISG01139397">
    <property type="protein sequence ID" value="MBA4644683.1"/>
    <property type="molecule type" value="Transcribed_RNA"/>
</dbReference>
<comment type="catalytic activity">
    <reaction evidence="1 8">
        <text>Endohydrolysis of the N-glycosidic bond at one specific adenosine on the 28S rRNA.</text>
        <dbReference type="EC" id="3.2.2.22"/>
    </reaction>
</comment>
<evidence type="ECO:0000313" key="10">
    <source>
        <dbReference type="EMBL" id="MBA4644683.1"/>
    </source>
</evidence>
<dbReference type="AlphaFoldDB" id="A0A7C9DNE6"/>
<dbReference type="PANTHER" id="PTHR33453">
    <property type="match status" value="1"/>
</dbReference>
<dbReference type="InterPro" id="IPR017989">
    <property type="entry name" value="Ribosome_inactivat_1/2"/>
</dbReference>
<dbReference type="PRINTS" id="PR00396">
    <property type="entry name" value="SHIGARICIN"/>
</dbReference>
<evidence type="ECO:0000256" key="8">
    <source>
        <dbReference type="RuleBase" id="RU004915"/>
    </source>
</evidence>
<dbReference type="GO" id="GO:0090729">
    <property type="term" value="F:toxin activity"/>
    <property type="evidence" value="ECO:0007669"/>
    <property type="project" value="UniProtKB-KW"/>
</dbReference>
<dbReference type="PROSITE" id="PS00275">
    <property type="entry name" value="SHIGA_RICIN"/>
    <property type="match status" value="1"/>
</dbReference>
<evidence type="ECO:0000256" key="2">
    <source>
        <dbReference type="ARBA" id="ARBA00008544"/>
    </source>
</evidence>
<dbReference type="InterPro" id="IPR001574">
    <property type="entry name" value="Ribosome_inactivat_prot"/>
</dbReference>
<keyword evidence="5 8" id="KW-0378">Hydrolase</keyword>
<evidence type="ECO:0000256" key="4">
    <source>
        <dbReference type="ARBA" id="ARBA00022656"/>
    </source>
</evidence>
<evidence type="ECO:0000256" key="5">
    <source>
        <dbReference type="ARBA" id="ARBA00022801"/>
    </source>
</evidence>
<feature type="signal peptide" evidence="9">
    <location>
        <begin position="1"/>
        <end position="23"/>
    </location>
</feature>
<feature type="chain" id="PRO_5028258517" description="rRNA N-glycosylase" evidence="9">
    <location>
        <begin position="24"/>
        <end position="313"/>
    </location>
</feature>
<dbReference type="GO" id="GO:0006952">
    <property type="term" value="P:defense response"/>
    <property type="evidence" value="ECO:0007669"/>
    <property type="project" value="UniProtKB-KW"/>
</dbReference>
<reference evidence="10" key="2">
    <citation type="submission" date="2020-07" db="EMBL/GenBank/DDBJ databases">
        <authorList>
            <person name="Vera ALvarez R."/>
            <person name="Arias-Moreno D.M."/>
            <person name="Jimenez-Jacinto V."/>
            <person name="Jimenez-Bremont J.F."/>
            <person name="Swaminathan K."/>
            <person name="Moose S.P."/>
            <person name="Guerrero-Gonzalez M.L."/>
            <person name="Marino-Ramirez L."/>
            <person name="Landsman D."/>
            <person name="Rodriguez-Kessler M."/>
            <person name="Delgado-Sanchez P."/>
        </authorList>
    </citation>
    <scope>NUCLEOTIDE SEQUENCE</scope>
    <source>
        <tissue evidence="10">Cladode</tissue>
    </source>
</reference>
<dbReference type="Gene3D" id="3.40.420.10">
    <property type="entry name" value="Ricin (A subunit), domain 1"/>
    <property type="match status" value="1"/>
</dbReference>
<dbReference type="InterPro" id="IPR016138">
    <property type="entry name" value="Ribosome_inactivat_prot_sub1"/>
</dbReference>
<evidence type="ECO:0000256" key="6">
    <source>
        <dbReference type="ARBA" id="ARBA00022821"/>
    </source>
</evidence>
<evidence type="ECO:0000256" key="9">
    <source>
        <dbReference type="SAM" id="SignalP"/>
    </source>
</evidence>
<protein>
    <recommendedName>
        <fullName evidence="3 8">rRNA N-glycosylase</fullName>
        <ecNumber evidence="3 8">3.2.2.22</ecNumber>
    </recommendedName>
</protein>
<dbReference type="Gene3D" id="4.10.470.10">
    <property type="entry name" value="Ricin (A Subunit), domain 2"/>
    <property type="match status" value="1"/>
</dbReference>
<proteinExistence type="inferred from homology"/>
<name>A0A7C9DNE6_OPUST</name>
<sequence>MRKATLIVRTISIWAMLIFTVEGLTWDLASEDADSYTKMLTGLRDQVKGTTCFKIPMISKTPKTSYVFVDLKASATQIISVALKAADLYVVGYADTYTDPKTGKPQQRAFVLKSEKAGENFKGAFPTAKVEELSYTGSYLDIEKPINAGDRKKLDLTRAGMELLFQTIYGKQFDKSDLKKRQAQFLLAAIQMIAEAARFKYIEKLVEDQYEGYSFVMNDKMYSIVKKWDTISTAIANAKSSGQFIKNENGKEVPLTLVLVGPDGKNYDATNVKDVESDMGILKYVDKKCAVTLSLHPMTIEWPLTLTRVLAHV</sequence>
<keyword evidence="6 8" id="KW-0611">Plant defense</keyword>
<dbReference type="EC" id="3.2.2.22" evidence="3 8"/>
<dbReference type="GO" id="GO:0017148">
    <property type="term" value="P:negative regulation of translation"/>
    <property type="evidence" value="ECO:0007669"/>
    <property type="project" value="UniProtKB-KW"/>
</dbReference>
<keyword evidence="9" id="KW-0732">Signal</keyword>
<dbReference type="GO" id="GO:0030598">
    <property type="term" value="F:rRNA N-glycosylase activity"/>
    <property type="evidence" value="ECO:0007669"/>
    <property type="project" value="UniProtKB-EC"/>
</dbReference>
<keyword evidence="7 8" id="KW-0652">Protein synthesis inhibitor</keyword>
<evidence type="ECO:0000256" key="7">
    <source>
        <dbReference type="ARBA" id="ARBA00023193"/>
    </source>
</evidence>
<evidence type="ECO:0000256" key="3">
    <source>
        <dbReference type="ARBA" id="ARBA00012001"/>
    </source>
</evidence>
<dbReference type="InterPro" id="IPR017988">
    <property type="entry name" value="Ribosome_inactivat_prot_CS"/>
</dbReference>
<dbReference type="PANTHER" id="PTHR33453:SF34">
    <property type="entry name" value="RIBOSOME-INACTIVATING PROTEIN"/>
    <property type="match status" value="1"/>
</dbReference>
<keyword evidence="4 8" id="KW-0800">Toxin</keyword>
<organism evidence="10">
    <name type="scientific">Opuntia streptacantha</name>
    <name type="common">Prickly pear cactus</name>
    <name type="synonym">Opuntia cardona</name>
    <dbReference type="NCBI Taxonomy" id="393608"/>
    <lineage>
        <taxon>Eukaryota</taxon>
        <taxon>Viridiplantae</taxon>
        <taxon>Streptophyta</taxon>
        <taxon>Embryophyta</taxon>
        <taxon>Tracheophyta</taxon>
        <taxon>Spermatophyta</taxon>
        <taxon>Magnoliopsida</taxon>
        <taxon>eudicotyledons</taxon>
        <taxon>Gunneridae</taxon>
        <taxon>Pentapetalae</taxon>
        <taxon>Caryophyllales</taxon>
        <taxon>Cactineae</taxon>
        <taxon>Cactaceae</taxon>
        <taxon>Opuntioideae</taxon>
        <taxon>Opuntia</taxon>
    </lineage>
</organism>
<dbReference type="InterPro" id="IPR036041">
    <property type="entry name" value="Ribosome-inact_prot_sf"/>
</dbReference>